<protein>
    <submittedName>
        <fullName evidence="1">Uncharacterized protein</fullName>
    </submittedName>
</protein>
<accession>A0AAD1XJ75</accession>
<reference evidence="1" key="1">
    <citation type="submission" date="2023-07" db="EMBL/GenBank/DDBJ databases">
        <authorList>
            <consortium name="AG Swart"/>
            <person name="Singh M."/>
            <person name="Singh A."/>
            <person name="Seah K."/>
            <person name="Emmerich C."/>
        </authorList>
    </citation>
    <scope>NUCLEOTIDE SEQUENCE</scope>
    <source>
        <strain evidence="1">DP1</strain>
    </source>
</reference>
<dbReference type="AlphaFoldDB" id="A0AAD1XJ75"/>
<comment type="caution">
    <text evidence="1">The sequence shown here is derived from an EMBL/GenBank/DDBJ whole genome shotgun (WGS) entry which is preliminary data.</text>
</comment>
<organism evidence="1 2">
    <name type="scientific">Euplotes crassus</name>
    <dbReference type="NCBI Taxonomy" id="5936"/>
    <lineage>
        <taxon>Eukaryota</taxon>
        <taxon>Sar</taxon>
        <taxon>Alveolata</taxon>
        <taxon>Ciliophora</taxon>
        <taxon>Intramacronucleata</taxon>
        <taxon>Spirotrichea</taxon>
        <taxon>Hypotrichia</taxon>
        <taxon>Euplotida</taxon>
        <taxon>Euplotidae</taxon>
        <taxon>Moneuplotes</taxon>
    </lineage>
</organism>
<proteinExistence type="predicted"/>
<dbReference type="EMBL" id="CAMPGE010015039">
    <property type="protein sequence ID" value="CAI2373682.1"/>
    <property type="molecule type" value="Genomic_DNA"/>
</dbReference>
<gene>
    <name evidence="1" type="ORF">ECRASSUSDP1_LOCUS15028</name>
</gene>
<keyword evidence="2" id="KW-1185">Reference proteome</keyword>
<evidence type="ECO:0000313" key="2">
    <source>
        <dbReference type="Proteomes" id="UP001295684"/>
    </source>
</evidence>
<evidence type="ECO:0000313" key="1">
    <source>
        <dbReference type="EMBL" id="CAI2373682.1"/>
    </source>
</evidence>
<sequence length="305" mass="35568">MDVFMKIEQQKKNLSPKKAVVKKKKKKIQVPRVYQQIQSKINFEINQSPKYKGFTHEKAKQNSGAAKLAKNIRISKERFLRNHRKSAKVIHKHQVKESKKREDKSKGRDLIRKMVKSSSQPVINPFDLSNIKKSSQAKALYNIVEKLNSIDKESKEATSTPKVISSVASITSNNLKSILNDKLRADTMSLSNWPDFNVKFPSLKRQKTKKKAFTRRGPKKPRLPKVNLRSPEEFNEEQILNYELWNAEMEQEFRQQLEKERENHASKRIKIHERLVKALRAPSRLTARSDSIVEEDSNFCESEKF</sequence>
<dbReference type="Proteomes" id="UP001295684">
    <property type="component" value="Unassembled WGS sequence"/>
</dbReference>
<name>A0AAD1XJ75_EUPCR</name>